<dbReference type="InterPro" id="IPR012340">
    <property type="entry name" value="NA-bd_OB-fold"/>
</dbReference>
<dbReference type="KEGG" id="rht:NT26_1008"/>
<dbReference type="AlphaFoldDB" id="L0NEJ7"/>
<gene>
    <name evidence="1" type="ORF">NT26_1008</name>
</gene>
<organism evidence="1 2">
    <name type="scientific">Pseudorhizobium banfieldiae</name>
    <dbReference type="NCBI Taxonomy" id="1125847"/>
    <lineage>
        <taxon>Bacteria</taxon>
        <taxon>Pseudomonadati</taxon>
        <taxon>Pseudomonadota</taxon>
        <taxon>Alphaproteobacteria</taxon>
        <taxon>Hyphomicrobiales</taxon>
        <taxon>Rhizobiaceae</taxon>
        <taxon>Rhizobium/Agrobacterium group</taxon>
        <taxon>Pseudorhizobium</taxon>
    </lineage>
</organism>
<proteinExistence type="predicted"/>
<evidence type="ECO:0000313" key="1">
    <source>
        <dbReference type="EMBL" id="CCF18732.1"/>
    </source>
</evidence>
<evidence type="ECO:0000313" key="2">
    <source>
        <dbReference type="Proteomes" id="UP000010792"/>
    </source>
</evidence>
<dbReference type="Proteomes" id="UP000010792">
    <property type="component" value="Chromosome"/>
</dbReference>
<name>L0NEJ7_9HYPH</name>
<dbReference type="Gene3D" id="2.40.50.100">
    <property type="match status" value="1"/>
</dbReference>
<keyword evidence="2" id="KW-1185">Reference proteome</keyword>
<sequence length="46" mass="5328">MYFLLGETETIARVRREARLAEGSPFCFHVDLHKAKLFDPTTGKQF</sequence>
<dbReference type="EMBL" id="FO082820">
    <property type="protein sequence ID" value="CCF18732.1"/>
    <property type="molecule type" value="Genomic_DNA"/>
</dbReference>
<dbReference type="SUPFAM" id="SSF50331">
    <property type="entry name" value="MOP-like"/>
    <property type="match status" value="1"/>
</dbReference>
<dbReference type="InterPro" id="IPR008995">
    <property type="entry name" value="Mo/tungstate-bd_C_term_dom"/>
</dbReference>
<protein>
    <submittedName>
        <fullName evidence="1">ABC transporter related</fullName>
    </submittedName>
</protein>
<accession>L0NEJ7</accession>
<dbReference type="Gene3D" id="2.40.50.140">
    <property type="entry name" value="Nucleic acid-binding proteins"/>
    <property type="match status" value="1"/>
</dbReference>
<reference evidence="1 2" key="1">
    <citation type="journal article" date="2013" name="Genome Biol. Evol.">
        <title>Life in an arsenic-containing gold mine: genome and physiology of the autotrophic arsenite-oxidizing bacterium rhizobium sp. NT-26.</title>
        <authorList>
            <person name="Andres J."/>
            <person name="Arsene-Ploetze F."/>
            <person name="Barbe V."/>
            <person name="Brochier-Armanet C."/>
            <person name="Cleiss-Arnold J."/>
            <person name="Coppee J.Y."/>
            <person name="Dillies M.A."/>
            <person name="Geist"/>
            <person name="L"/>
            <person name="Joublin A."/>
            <person name="Koechler S."/>
            <person name="Lassalle F."/>
            <person name="Marchal M."/>
            <person name="Medigue C."/>
            <person name="Muller D."/>
            <person name="Nesme X."/>
            <person name="Plewniak F."/>
            <person name="Proux C."/>
            <person name="Ramirez-Bahena M.H."/>
            <person name="Schenowitz C."/>
            <person name="Sismeiro O."/>
            <person name="Vallenet D."/>
            <person name="Santini J.M."/>
            <person name="Bertin P.N."/>
        </authorList>
    </citation>
    <scope>NUCLEOTIDE SEQUENCE [LARGE SCALE GENOMIC DNA]</scope>
    <source>
        <strain evidence="1 2">NT-26</strain>
    </source>
</reference>